<evidence type="ECO:0000256" key="11">
    <source>
        <dbReference type="ARBA" id="ARBA00022679"/>
    </source>
</evidence>
<comment type="pathway">
    <text evidence="21">Isoprenoid biosynthesis; isopentenyl diphosphate biosynthesis via DXP pathway; isopentenyl diphosphate from 1-deoxy-D-xylulose 5-phosphate: step 3/6.</text>
</comment>
<dbReference type="InterPro" id="IPR014721">
    <property type="entry name" value="Ribsml_uS5_D2-typ_fold_subgr"/>
</dbReference>
<keyword evidence="15" id="KW-0067">ATP-binding</keyword>
<dbReference type="HAMAP" id="MF_00061">
    <property type="entry name" value="IspE"/>
    <property type="match status" value="1"/>
</dbReference>
<keyword evidence="14" id="KW-0418">Kinase</keyword>
<evidence type="ECO:0000256" key="3">
    <source>
        <dbReference type="ARBA" id="ARBA00004429"/>
    </source>
</evidence>
<dbReference type="FunFam" id="3.30.70.890:FF:000009">
    <property type="entry name" value="4-diphosphocytidyl-2-C-methyl-D-erythritol kinase, chloroplastic"/>
    <property type="match status" value="1"/>
</dbReference>
<protein>
    <recommendedName>
        <fullName evidence="5">4-(cytidine 5'-diphospho)-2-C-methyl-D-erythritol kinase</fullName>
        <ecNumber evidence="5">2.7.1.148</ecNumber>
    </recommendedName>
    <alternativeName>
        <fullName evidence="20">4-(cytidine-5'-diphospho)-2-C-methyl-D-erythritol kinase</fullName>
    </alternativeName>
</protein>
<keyword evidence="13" id="KW-0547">Nucleotide-binding</keyword>
<evidence type="ECO:0000256" key="10">
    <source>
        <dbReference type="ARBA" id="ARBA00022640"/>
    </source>
</evidence>
<evidence type="ECO:0000256" key="18">
    <source>
        <dbReference type="ARBA" id="ARBA00023136"/>
    </source>
</evidence>
<dbReference type="SUPFAM" id="SSF55060">
    <property type="entry name" value="GHMP Kinase, C-terminal domain"/>
    <property type="match status" value="1"/>
</dbReference>
<keyword evidence="8" id="KW-0997">Cell inner membrane</keyword>
<dbReference type="InterPro" id="IPR018227">
    <property type="entry name" value="Amino_acid_transport_2"/>
</dbReference>
<dbReference type="NCBIfam" id="TIGR00154">
    <property type="entry name" value="ispE"/>
    <property type="match status" value="1"/>
</dbReference>
<evidence type="ECO:0000256" key="1">
    <source>
        <dbReference type="ARBA" id="ARBA00001304"/>
    </source>
</evidence>
<dbReference type="Pfam" id="PF01956">
    <property type="entry name" value="EMC3_TMCO1"/>
    <property type="match status" value="1"/>
</dbReference>
<evidence type="ECO:0000256" key="4">
    <source>
        <dbReference type="ARBA" id="ARBA00009684"/>
    </source>
</evidence>
<evidence type="ECO:0000256" key="6">
    <source>
        <dbReference type="ARBA" id="ARBA00022448"/>
    </source>
</evidence>
<dbReference type="EMBL" id="BSYO01000001">
    <property type="protein sequence ID" value="GMG99967.1"/>
    <property type="molecule type" value="Genomic_DNA"/>
</dbReference>
<name>A0AAD3P5R8_NEPGR</name>
<feature type="transmembrane region" description="Helical" evidence="22">
    <location>
        <begin position="162"/>
        <end position="182"/>
    </location>
</feature>
<comment type="subcellular location">
    <subcellularLocation>
        <location evidence="3">Cell inner membrane</location>
        <topology evidence="3">Multi-pass membrane protein</topology>
    </subcellularLocation>
    <subcellularLocation>
        <location evidence="2">Plastid</location>
        <location evidence="2">Chloroplast</location>
    </subcellularLocation>
</comment>
<evidence type="ECO:0000256" key="5">
    <source>
        <dbReference type="ARBA" id="ARBA00012052"/>
    </source>
</evidence>
<dbReference type="GO" id="GO:0009507">
    <property type="term" value="C:chloroplast"/>
    <property type="evidence" value="ECO:0007669"/>
    <property type="project" value="UniProtKB-SubCell"/>
</dbReference>
<dbReference type="Gene3D" id="3.30.230.10">
    <property type="match status" value="2"/>
</dbReference>
<dbReference type="Gene3D" id="3.30.70.890">
    <property type="entry name" value="GHMP kinase, C-terminal domain"/>
    <property type="match status" value="1"/>
</dbReference>
<keyword evidence="7" id="KW-1003">Cell membrane</keyword>
<dbReference type="GO" id="GO:0016114">
    <property type="term" value="P:terpenoid biosynthetic process"/>
    <property type="evidence" value="ECO:0007669"/>
    <property type="project" value="InterPro"/>
</dbReference>
<keyword evidence="25" id="KW-1185">Reference proteome</keyword>
<dbReference type="InterPro" id="IPR002809">
    <property type="entry name" value="EMC3/TMCO1"/>
</dbReference>
<evidence type="ECO:0000259" key="23">
    <source>
        <dbReference type="Pfam" id="PF00288"/>
    </source>
</evidence>
<keyword evidence="18 22" id="KW-0472">Membrane</keyword>
<evidence type="ECO:0000256" key="21">
    <source>
        <dbReference type="ARBA" id="ARBA00060636"/>
    </source>
</evidence>
<dbReference type="GO" id="GO:0050515">
    <property type="term" value="F:4-(cytidine 5'-diphospho)-2-C-methyl-D-erythritol kinase activity"/>
    <property type="evidence" value="ECO:0007669"/>
    <property type="project" value="UniProtKB-EC"/>
</dbReference>
<comment type="catalytic activity">
    <reaction evidence="1">
        <text>4-CDP-2-C-methyl-D-erythritol + ATP = 4-CDP-2-C-methyl-D-erythritol 2-phosphate + ADP + H(+)</text>
        <dbReference type="Rhea" id="RHEA:18437"/>
        <dbReference type="ChEBI" id="CHEBI:15378"/>
        <dbReference type="ChEBI" id="CHEBI:30616"/>
        <dbReference type="ChEBI" id="CHEBI:57823"/>
        <dbReference type="ChEBI" id="CHEBI:57919"/>
        <dbReference type="ChEBI" id="CHEBI:456216"/>
        <dbReference type="EC" id="2.7.1.148"/>
    </reaction>
</comment>
<dbReference type="PANTHER" id="PTHR43527:SF2">
    <property type="entry name" value="4-DIPHOSPHOCYTIDYL-2-C-METHYL-D-ERYTHRITOL KINASE, CHLOROPLASTIC"/>
    <property type="match status" value="1"/>
</dbReference>
<keyword evidence="11" id="KW-0808">Transferase</keyword>
<dbReference type="GO" id="GO:0005886">
    <property type="term" value="C:plasma membrane"/>
    <property type="evidence" value="ECO:0007669"/>
    <property type="project" value="UniProtKB-SubCell"/>
</dbReference>
<dbReference type="FunFam" id="3.30.230.10:FF:000045">
    <property type="entry name" value="4-diphosphocytidyl-2-C-methyl-D-erythritol kinase, chloroplastic"/>
    <property type="match status" value="1"/>
</dbReference>
<feature type="domain" description="GHMP kinase N-terminal" evidence="23">
    <location>
        <begin position="423"/>
        <end position="499"/>
    </location>
</feature>
<reference evidence="24" key="1">
    <citation type="submission" date="2023-05" db="EMBL/GenBank/DDBJ databases">
        <title>Nepenthes gracilis genome sequencing.</title>
        <authorList>
            <person name="Fukushima K."/>
        </authorList>
    </citation>
    <scope>NUCLEOTIDE SEQUENCE</scope>
    <source>
        <strain evidence="24">SING2019-196</strain>
    </source>
</reference>
<keyword evidence="12 22" id="KW-0812">Transmembrane</keyword>
<keyword evidence="9" id="KW-0150">Chloroplast</keyword>
<gene>
    <name evidence="24" type="ORF">Nepgr_001807</name>
</gene>
<proteinExistence type="inferred from homology"/>
<evidence type="ECO:0000256" key="12">
    <source>
        <dbReference type="ARBA" id="ARBA00022692"/>
    </source>
</evidence>
<dbReference type="GO" id="GO:0003333">
    <property type="term" value="P:amino acid transmembrane transport"/>
    <property type="evidence" value="ECO:0007669"/>
    <property type="project" value="InterPro"/>
</dbReference>
<keyword evidence="6" id="KW-0813">Transport</keyword>
<dbReference type="PANTHER" id="PTHR43527">
    <property type="entry name" value="4-DIPHOSPHOCYTIDYL-2-C-METHYL-D-ERYTHRITOL KINASE, CHLOROPLASTIC"/>
    <property type="match status" value="1"/>
</dbReference>
<evidence type="ECO:0000256" key="7">
    <source>
        <dbReference type="ARBA" id="ARBA00022475"/>
    </source>
</evidence>
<dbReference type="InterPro" id="IPR006204">
    <property type="entry name" value="GHMP_kinase_N_dom"/>
</dbReference>
<evidence type="ECO:0000313" key="25">
    <source>
        <dbReference type="Proteomes" id="UP001279734"/>
    </source>
</evidence>
<evidence type="ECO:0000256" key="9">
    <source>
        <dbReference type="ARBA" id="ARBA00022528"/>
    </source>
</evidence>
<dbReference type="EC" id="2.7.1.148" evidence="5"/>
<evidence type="ECO:0000256" key="13">
    <source>
        <dbReference type="ARBA" id="ARBA00022741"/>
    </source>
</evidence>
<dbReference type="InterPro" id="IPR004424">
    <property type="entry name" value="IspE"/>
</dbReference>
<keyword evidence="10" id="KW-0934">Plastid</keyword>
<dbReference type="Proteomes" id="UP001279734">
    <property type="component" value="Unassembled WGS sequence"/>
</dbReference>
<comment type="similarity">
    <text evidence="4">Belongs to the GHMP kinase family. IspE subfamily.</text>
</comment>
<evidence type="ECO:0000256" key="14">
    <source>
        <dbReference type="ARBA" id="ARBA00022777"/>
    </source>
</evidence>
<keyword evidence="19" id="KW-0414">Isoprene biosynthesis</keyword>
<feature type="transmembrane region" description="Helical" evidence="22">
    <location>
        <begin position="188"/>
        <end position="204"/>
    </location>
</feature>
<evidence type="ECO:0000256" key="15">
    <source>
        <dbReference type="ARBA" id="ARBA00022840"/>
    </source>
</evidence>
<evidence type="ECO:0000256" key="20">
    <source>
        <dbReference type="ARBA" id="ARBA00032554"/>
    </source>
</evidence>
<evidence type="ECO:0000256" key="2">
    <source>
        <dbReference type="ARBA" id="ARBA00004229"/>
    </source>
</evidence>
<evidence type="ECO:0000256" key="22">
    <source>
        <dbReference type="SAM" id="Phobius"/>
    </source>
</evidence>
<feature type="transmembrane region" description="Helical" evidence="22">
    <location>
        <begin position="238"/>
        <end position="261"/>
    </location>
</feature>
<keyword evidence="17 22" id="KW-1133">Transmembrane helix</keyword>
<evidence type="ECO:0000313" key="24">
    <source>
        <dbReference type="EMBL" id="GMG99967.1"/>
    </source>
</evidence>
<keyword evidence="16" id="KW-0809">Transit peptide</keyword>
<evidence type="ECO:0000256" key="16">
    <source>
        <dbReference type="ARBA" id="ARBA00022946"/>
    </source>
</evidence>
<dbReference type="AlphaFoldDB" id="A0AAD3P5R8"/>
<dbReference type="SMART" id="SM01415">
    <property type="entry name" value="DUF106"/>
    <property type="match status" value="1"/>
</dbReference>
<dbReference type="Pfam" id="PF03222">
    <property type="entry name" value="Trp_Tyr_perm"/>
    <property type="match status" value="1"/>
</dbReference>
<accession>A0AAD3P5R8</accession>
<evidence type="ECO:0000256" key="19">
    <source>
        <dbReference type="ARBA" id="ARBA00023229"/>
    </source>
</evidence>
<sequence>MQVNIYLRTTRKREDGFHDLASLFHVISLGDKIKFPLSSSKIQDCLSTNVFGVPLHERNLPNCLPRSSARSNRDYGGPLKGLNDLVKGVVTENSSALRAVAALLLPPPSPALVGTFLSRQSTQQTPPPAKQEQQQQQDEYYEFERLFSSPNQATLKREPGSLSSAIFLVAGTTVGAGILAIPALTKEAGFLASAVACIICWIFMENELLHVPKGQAQNAQAQMFSDPNMAMDMMKKNLSMIISQMLTFAWVNFFFSGFVAAKIPFPLTQRFRSMLQNAIDLSTVDVSYFSSRSWYFLNLFGLRGLFSLILGEENAMDDTQRMMQMDGFGMDPTRIVYDPYERLNELADEVDKNAGLSRLTLFSPCKVNIFLRITRKREDGFHDLASLFHVISLGDKIKFSLSPSKTQDRLSTNVPGVPLDERNLIIKALNLYRKKTSSDKYFWIHLDKKVPTGAGLGGGSSNAATALWAANQFNDCLVSEKELQEWSSEIGSDVPFFFSHGVGYCTGRGEVVKDIPPPIPLDTPIVLIKPREACSTAEVYKCLCLDQTSKVDPLHLLEKISTNGIYQDVCINDLESPAFEVLPSLRRLKQRVIAASRGQYDAVFMSGSGSTIVGIGSPDPPQFIYDDEEYQDVFISEANFIIREANQWYSEPVSSSSTCPGAEFSQPGK</sequence>
<comment type="caution">
    <text evidence="24">The sequence shown here is derived from an EMBL/GenBank/DDBJ whole genome shotgun (WGS) entry which is preliminary data.</text>
</comment>
<evidence type="ECO:0000256" key="17">
    <source>
        <dbReference type="ARBA" id="ARBA00022989"/>
    </source>
</evidence>
<evidence type="ECO:0000256" key="8">
    <source>
        <dbReference type="ARBA" id="ARBA00022519"/>
    </source>
</evidence>
<dbReference type="GO" id="GO:0005524">
    <property type="term" value="F:ATP binding"/>
    <property type="evidence" value="ECO:0007669"/>
    <property type="project" value="UniProtKB-KW"/>
</dbReference>
<organism evidence="24 25">
    <name type="scientific">Nepenthes gracilis</name>
    <name type="common">Slender pitcher plant</name>
    <dbReference type="NCBI Taxonomy" id="150966"/>
    <lineage>
        <taxon>Eukaryota</taxon>
        <taxon>Viridiplantae</taxon>
        <taxon>Streptophyta</taxon>
        <taxon>Embryophyta</taxon>
        <taxon>Tracheophyta</taxon>
        <taxon>Spermatophyta</taxon>
        <taxon>Magnoliopsida</taxon>
        <taxon>eudicotyledons</taxon>
        <taxon>Gunneridae</taxon>
        <taxon>Pentapetalae</taxon>
        <taxon>Caryophyllales</taxon>
        <taxon>Nepenthaceae</taxon>
        <taxon>Nepenthes</taxon>
    </lineage>
</organism>
<dbReference type="SUPFAM" id="SSF54211">
    <property type="entry name" value="Ribosomal protein S5 domain 2-like"/>
    <property type="match status" value="1"/>
</dbReference>
<dbReference type="InterPro" id="IPR036554">
    <property type="entry name" value="GHMP_kinase_C_sf"/>
</dbReference>
<dbReference type="Pfam" id="PF00288">
    <property type="entry name" value="GHMP_kinases_N"/>
    <property type="match status" value="1"/>
</dbReference>
<dbReference type="InterPro" id="IPR020568">
    <property type="entry name" value="Ribosomal_Su5_D2-typ_SF"/>
</dbReference>